<dbReference type="Pfam" id="PF02902">
    <property type="entry name" value="Peptidase_C48"/>
    <property type="match status" value="1"/>
</dbReference>
<evidence type="ECO:0000313" key="7">
    <source>
        <dbReference type="EMBL" id="EAR95413.3"/>
    </source>
</evidence>
<dbReference type="eggNOG" id="KOG0779">
    <property type="taxonomic scope" value="Eukaryota"/>
</dbReference>
<dbReference type="OrthoDB" id="289696at2759"/>
<keyword evidence="8" id="KW-1185">Reference proteome</keyword>
<evidence type="ECO:0000256" key="3">
    <source>
        <dbReference type="ARBA" id="ARBA00022801"/>
    </source>
</evidence>
<dbReference type="KEGG" id="tet:TTHERM_00077170"/>
<feature type="region of interest" description="Disordered" evidence="5">
    <location>
        <begin position="399"/>
        <end position="436"/>
    </location>
</feature>
<dbReference type="InParanoid" id="Q23G47"/>
<gene>
    <name evidence="7" type="ORF">TTHERM_00077170</name>
</gene>
<keyword evidence="4" id="KW-0175">Coiled coil</keyword>
<dbReference type="Proteomes" id="UP000009168">
    <property type="component" value="Unassembled WGS sequence"/>
</dbReference>
<dbReference type="Gene3D" id="1.10.418.20">
    <property type="match status" value="1"/>
</dbReference>
<dbReference type="InterPro" id="IPR038765">
    <property type="entry name" value="Papain-like_cys_pep_sf"/>
</dbReference>
<dbReference type="STRING" id="312017.Q23G47"/>
<comment type="similarity">
    <text evidence="1">Belongs to the peptidase C48 family.</text>
</comment>
<dbReference type="AlphaFoldDB" id="Q23G47"/>
<protein>
    <submittedName>
        <fullName evidence="7">Ulp1 protease family, carboxy-terminal domain protein</fullName>
    </submittedName>
</protein>
<feature type="domain" description="Ubiquitin-like protease family profile" evidence="6">
    <location>
        <begin position="279"/>
        <end position="516"/>
    </location>
</feature>
<dbReference type="HOGENOM" id="CLU_383825_0_0_1"/>
<accession>Q23G47</accession>
<dbReference type="PANTHER" id="PTHR47764:SF2">
    <property type="entry name" value="UBIQUITIN-LIKE PROTEASE FAMILY PROFILE DOMAIN-CONTAINING PROTEIN"/>
    <property type="match status" value="1"/>
</dbReference>
<evidence type="ECO:0000256" key="4">
    <source>
        <dbReference type="SAM" id="Coils"/>
    </source>
</evidence>
<evidence type="ECO:0000313" key="8">
    <source>
        <dbReference type="Proteomes" id="UP000009168"/>
    </source>
</evidence>
<dbReference type="PROSITE" id="PS50600">
    <property type="entry name" value="ULP_PROTEASE"/>
    <property type="match status" value="1"/>
</dbReference>
<dbReference type="GeneID" id="7834398"/>
<keyword evidence="3" id="KW-0378">Hydrolase</keyword>
<evidence type="ECO:0000256" key="1">
    <source>
        <dbReference type="ARBA" id="ARBA00005234"/>
    </source>
</evidence>
<dbReference type="EMBL" id="GG662704">
    <property type="protein sequence ID" value="EAR95413.3"/>
    <property type="molecule type" value="Genomic_DNA"/>
</dbReference>
<evidence type="ECO:0000256" key="2">
    <source>
        <dbReference type="ARBA" id="ARBA00022670"/>
    </source>
</evidence>
<feature type="compositionally biased region" description="Polar residues" evidence="5">
    <location>
        <begin position="404"/>
        <end position="414"/>
    </location>
</feature>
<dbReference type="Gene3D" id="3.30.310.130">
    <property type="entry name" value="Ubiquitin-related"/>
    <property type="match status" value="1"/>
</dbReference>
<proteinExistence type="inferred from homology"/>
<reference evidence="8" key="1">
    <citation type="journal article" date="2006" name="PLoS Biol.">
        <title>Macronuclear genome sequence of the ciliate Tetrahymena thermophila, a model eukaryote.</title>
        <authorList>
            <person name="Eisen J.A."/>
            <person name="Coyne R.S."/>
            <person name="Wu M."/>
            <person name="Wu D."/>
            <person name="Thiagarajan M."/>
            <person name="Wortman J.R."/>
            <person name="Badger J.H."/>
            <person name="Ren Q."/>
            <person name="Amedeo P."/>
            <person name="Jones K.M."/>
            <person name="Tallon L.J."/>
            <person name="Delcher A.L."/>
            <person name="Salzberg S.L."/>
            <person name="Silva J.C."/>
            <person name="Haas B.J."/>
            <person name="Majoros W.H."/>
            <person name="Farzad M."/>
            <person name="Carlton J.M."/>
            <person name="Smith R.K. Jr."/>
            <person name="Garg J."/>
            <person name="Pearlman R.E."/>
            <person name="Karrer K.M."/>
            <person name="Sun L."/>
            <person name="Manning G."/>
            <person name="Elde N.C."/>
            <person name="Turkewitz A.P."/>
            <person name="Asai D.J."/>
            <person name="Wilkes D.E."/>
            <person name="Wang Y."/>
            <person name="Cai H."/>
            <person name="Collins K."/>
            <person name="Stewart B.A."/>
            <person name="Lee S.R."/>
            <person name="Wilamowska K."/>
            <person name="Weinberg Z."/>
            <person name="Ruzzo W.L."/>
            <person name="Wloga D."/>
            <person name="Gaertig J."/>
            <person name="Frankel J."/>
            <person name="Tsao C.-C."/>
            <person name="Gorovsky M.A."/>
            <person name="Keeling P.J."/>
            <person name="Waller R.F."/>
            <person name="Patron N.J."/>
            <person name="Cherry J.M."/>
            <person name="Stover N.A."/>
            <person name="Krieger C.J."/>
            <person name="del Toro C."/>
            <person name="Ryder H.F."/>
            <person name="Williamson S.C."/>
            <person name="Barbeau R.A."/>
            <person name="Hamilton E.P."/>
            <person name="Orias E."/>
        </authorList>
    </citation>
    <scope>NUCLEOTIDE SEQUENCE [LARGE SCALE GENOMIC DNA]</scope>
    <source>
        <strain evidence="8">SB210</strain>
    </source>
</reference>
<dbReference type="GO" id="GO:0008234">
    <property type="term" value="F:cysteine-type peptidase activity"/>
    <property type="evidence" value="ECO:0007669"/>
    <property type="project" value="InterPro"/>
</dbReference>
<name>Q23G47_TETTS</name>
<dbReference type="InterPro" id="IPR003653">
    <property type="entry name" value="Peptidase_C48_C"/>
</dbReference>
<keyword evidence="2 7" id="KW-0645">Protease</keyword>
<feature type="compositionally biased region" description="Basic and acidic residues" evidence="5">
    <location>
        <begin position="424"/>
        <end position="436"/>
    </location>
</feature>
<sequence length="638" mass="76056">MHKVKQNSTQQVIKKRSLSQLIQIVEEEIQFPDNNVTVMSSIQKQIKKTENSFVPSSGKDIGQLRKLVLNHEYYTSIDGNIITEKYIKLKRTRRAIKKQKYQQQFMFLQTQANPFSQTQTAYLQPQYFNQLQIQNMYSPALAQNLQGTNYDQQLSAFQQNQIMHLQTLPSLEQANSQIMKQQLGQQLLVPQQSLQIQQQQSMIQIQNHSQNGEYQGMVNNYMKMDRVQLSVKKDVSKLDEESESNFSDDYEESSESDQMVYEKFSYTYSYMQNDRKKDITIEHHDLKKLVPNQYLNDTIVNFFLKFFEVEILSQEMKEKVLIFNTYFMSKLAPNDQIEQLSSSSFEVINGLFEKNYQAVRRWIKEDIFEKQFLVFPLNLPEHWSVIIVCNHKNLFDQDEKSEARQQNSSENPTTIDEDDEQDQDKEIKDENSSNKPKKEYNKPCLVYFDSFGLLDPKYSNMIRLYLNKEYETKKKSTIQKNIVYNERTLPSHQPLIPRQTNYVDCGLYLLEYVENFLNDPQQILSLFNNTEFDEWIHLRWFPRCNIHKKRKFIKELLIDLSKLSKEEAAKNYQQKRANLLELKKDNASQYDEIDMEEFEDHIDEIAEYEEDYPNTQEEKHRQLLDFYMNPNFNKYDVV</sequence>
<organism evidence="7 8">
    <name type="scientific">Tetrahymena thermophila (strain SB210)</name>
    <dbReference type="NCBI Taxonomy" id="312017"/>
    <lineage>
        <taxon>Eukaryota</taxon>
        <taxon>Sar</taxon>
        <taxon>Alveolata</taxon>
        <taxon>Ciliophora</taxon>
        <taxon>Intramacronucleata</taxon>
        <taxon>Oligohymenophorea</taxon>
        <taxon>Hymenostomatida</taxon>
        <taxon>Tetrahymenina</taxon>
        <taxon>Tetrahymenidae</taxon>
        <taxon>Tetrahymena</taxon>
    </lineage>
</organism>
<feature type="coiled-coil region" evidence="4">
    <location>
        <begin position="565"/>
        <end position="618"/>
    </location>
</feature>
<evidence type="ECO:0000256" key="5">
    <source>
        <dbReference type="SAM" id="MobiDB-lite"/>
    </source>
</evidence>
<dbReference type="RefSeq" id="XP_001015658.3">
    <property type="nucleotide sequence ID" value="XM_001015658.3"/>
</dbReference>
<dbReference type="PANTHER" id="PTHR47764">
    <property type="entry name" value="UBIQUITIN-LIKE-SPECIFIC PROTEASE 2B-RELATED"/>
    <property type="match status" value="1"/>
</dbReference>
<dbReference type="SUPFAM" id="SSF54001">
    <property type="entry name" value="Cysteine proteinases"/>
    <property type="match status" value="1"/>
</dbReference>
<dbReference type="GO" id="GO:0006508">
    <property type="term" value="P:proteolysis"/>
    <property type="evidence" value="ECO:0007669"/>
    <property type="project" value="UniProtKB-KW"/>
</dbReference>
<evidence type="ECO:0000259" key="6">
    <source>
        <dbReference type="PROSITE" id="PS50600"/>
    </source>
</evidence>